<dbReference type="EMBL" id="CP009056">
    <property type="protein sequence ID" value="AJA45978.1"/>
    <property type="molecule type" value="Genomic_DNA"/>
</dbReference>
<proteinExistence type="predicted"/>
<protein>
    <recommendedName>
        <fullName evidence="5">EVE domain-containing protein</fullName>
    </recommendedName>
</protein>
<evidence type="ECO:0008006" key="5">
    <source>
        <dbReference type="Google" id="ProtNLM"/>
    </source>
</evidence>
<dbReference type="HOGENOM" id="CLU_762569_0_0_6"/>
<evidence type="ECO:0000313" key="3">
    <source>
        <dbReference type="Proteomes" id="UP000030901"/>
    </source>
</evidence>
<dbReference type="EMBL" id="QGLM01000021">
    <property type="protein sequence ID" value="PXY94341.1"/>
    <property type="molecule type" value="Genomic_DNA"/>
</dbReference>
<reference evidence="2 4" key="2">
    <citation type="submission" date="2018-05" db="EMBL/GenBank/DDBJ databases">
        <title>Reference genomes for bee gut microbiota database.</title>
        <authorList>
            <person name="Ellegaard K.M."/>
        </authorList>
    </citation>
    <scope>NUCLEOTIDE SEQUENCE [LARGE SCALE GENOMIC DNA]</scope>
    <source>
        <strain evidence="2 4">ESL0167</strain>
    </source>
</reference>
<dbReference type="OrthoDB" id="6807706at2"/>
<accession>A0A0A7S3I8</accession>
<dbReference type="Proteomes" id="UP000030901">
    <property type="component" value="Chromosome"/>
</dbReference>
<dbReference type="SUPFAM" id="SSF88697">
    <property type="entry name" value="PUA domain-like"/>
    <property type="match status" value="1"/>
</dbReference>
<evidence type="ECO:0000313" key="1">
    <source>
        <dbReference type="EMBL" id="AJA45978.1"/>
    </source>
</evidence>
<dbReference type="AlphaFoldDB" id="A0A0A7S3I8"/>
<dbReference type="Gene3D" id="3.10.590.10">
    <property type="entry name" value="ph1033 like domains"/>
    <property type="match status" value="1"/>
</dbReference>
<dbReference type="Proteomes" id="UP000247838">
    <property type="component" value="Unassembled WGS sequence"/>
</dbReference>
<name>A0A0A7S3I8_FRIPE</name>
<keyword evidence="3" id="KW-1185">Reference proteome</keyword>
<gene>
    <name evidence="2" type="ORF">DKK76_10680</name>
    <name evidence="1" type="ORF">FPB0191_02172</name>
</gene>
<reference evidence="1 3" key="1">
    <citation type="journal article" date="2014" name="Appl. Environ. Microbiol.">
        <title>Gut symbionts from distinct hosts exhibit genotoxic activity via divergent colibactin biosynthetic pathways.</title>
        <authorList>
            <person name="Engel P."/>
            <person name="Vizcaino M.I."/>
            <person name="Crawford J.M."/>
        </authorList>
    </citation>
    <scope>NUCLEOTIDE SEQUENCE [LARGE SCALE GENOMIC DNA]</scope>
    <source>
        <strain evidence="1 3">PEB0191</strain>
    </source>
</reference>
<dbReference type="RefSeq" id="WP_052236954.1">
    <property type="nucleotide sequence ID" value="NZ_CP009056.1"/>
</dbReference>
<sequence>MAYYTNIFSPETYQAFTHSDKTIAGFLIRQESLAKKLKPRDILICYITRLSRWCGLLEIADGPYQDSSPIFLDKDDPYIVRFHVRVKIWLPLSTTIPIHIDEIWQNLSFTKSHDKNSNAWTGLLRNSLNKFNEKDGKLLKTILLKQSNNTITSYPLSETEQKKLKIHTVNRTDKIIEVSVPENDDSLEDNQPNQDVRESIKMQALLAEIGACMGLKVWLPKSDRSRVLKKWKKGIDTLLDRLPLNYDETTLSTIEQIDVIWLKGRSIVRAFEVEHTTSVYSGLLRMADLLALQPNMNINLHIVAPDNRQEKVFQEIQRPVFSLLEKGPLSESCSYISYSNLKELSKQKHLDRMTDAVLDDYAELLQSNIL</sequence>
<dbReference type="STRING" id="1267021.FPB0191_02172"/>
<organism evidence="1 3">
    <name type="scientific">Frischella perrara</name>
    <dbReference type="NCBI Taxonomy" id="1267021"/>
    <lineage>
        <taxon>Bacteria</taxon>
        <taxon>Pseudomonadati</taxon>
        <taxon>Pseudomonadota</taxon>
        <taxon>Gammaproteobacteria</taxon>
        <taxon>Orbales</taxon>
        <taxon>Orbaceae</taxon>
        <taxon>Frischella</taxon>
    </lineage>
</organism>
<dbReference type="KEGG" id="fpp:FPB0191_02172"/>
<dbReference type="InterPro" id="IPR015947">
    <property type="entry name" value="PUA-like_sf"/>
</dbReference>
<evidence type="ECO:0000313" key="4">
    <source>
        <dbReference type="Proteomes" id="UP000247838"/>
    </source>
</evidence>
<evidence type="ECO:0000313" key="2">
    <source>
        <dbReference type="EMBL" id="PXY94341.1"/>
    </source>
</evidence>